<feature type="region of interest" description="Disordered" evidence="1">
    <location>
        <begin position="1"/>
        <end position="43"/>
    </location>
</feature>
<organism evidence="2 3">
    <name type="scientific">Prunus persica</name>
    <name type="common">Peach</name>
    <name type="synonym">Amygdalus persica</name>
    <dbReference type="NCBI Taxonomy" id="3760"/>
    <lineage>
        <taxon>Eukaryota</taxon>
        <taxon>Viridiplantae</taxon>
        <taxon>Streptophyta</taxon>
        <taxon>Embryophyta</taxon>
        <taxon>Tracheophyta</taxon>
        <taxon>Spermatophyta</taxon>
        <taxon>Magnoliopsida</taxon>
        <taxon>eudicotyledons</taxon>
        <taxon>Gunneridae</taxon>
        <taxon>Pentapetalae</taxon>
        <taxon>rosids</taxon>
        <taxon>fabids</taxon>
        <taxon>Rosales</taxon>
        <taxon>Rosaceae</taxon>
        <taxon>Amygdaloideae</taxon>
        <taxon>Amygdaleae</taxon>
        <taxon>Prunus</taxon>
    </lineage>
</organism>
<dbReference type="Proteomes" id="UP000006882">
    <property type="component" value="Chromosome G3"/>
</dbReference>
<feature type="compositionally biased region" description="Polar residues" evidence="1">
    <location>
        <begin position="30"/>
        <end position="43"/>
    </location>
</feature>
<proteinExistence type="predicted"/>
<evidence type="ECO:0000313" key="2">
    <source>
        <dbReference type="EMBL" id="ONI16438.1"/>
    </source>
</evidence>
<keyword evidence="3" id="KW-1185">Reference proteome</keyword>
<name>A0A251PY22_PRUPE</name>
<accession>A0A251PY22</accession>
<feature type="compositionally biased region" description="Low complexity" evidence="1">
    <location>
        <begin position="12"/>
        <end position="21"/>
    </location>
</feature>
<dbReference type="EMBL" id="CM007653">
    <property type="protein sequence ID" value="ONI16438.1"/>
    <property type="molecule type" value="Genomic_DNA"/>
</dbReference>
<feature type="compositionally biased region" description="Polar residues" evidence="1">
    <location>
        <begin position="1"/>
        <end position="11"/>
    </location>
</feature>
<dbReference type="AlphaFoldDB" id="A0A251PY22"/>
<protein>
    <submittedName>
        <fullName evidence="2">Uncharacterized protein</fullName>
    </submittedName>
</protein>
<gene>
    <name evidence="2" type="ORF">PRUPE_3G098000</name>
</gene>
<reference evidence="2 3" key="1">
    <citation type="journal article" date="2013" name="Nat. Genet.">
        <title>The high-quality draft genome of peach (Prunus persica) identifies unique patterns of genetic diversity, domestication and genome evolution.</title>
        <authorList>
            <consortium name="International Peach Genome Initiative"/>
            <person name="Verde I."/>
            <person name="Abbott A.G."/>
            <person name="Scalabrin S."/>
            <person name="Jung S."/>
            <person name="Shu S."/>
            <person name="Marroni F."/>
            <person name="Zhebentyayeva T."/>
            <person name="Dettori M.T."/>
            <person name="Grimwood J."/>
            <person name="Cattonaro F."/>
            <person name="Zuccolo A."/>
            <person name="Rossini L."/>
            <person name="Jenkins J."/>
            <person name="Vendramin E."/>
            <person name="Meisel L.A."/>
            <person name="Decroocq V."/>
            <person name="Sosinski B."/>
            <person name="Prochnik S."/>
            <person name="Mitros T."/>
            <person name="Policriti A."/>
            <person name="Cipriani G."/>
            <person name="Dondini L."/>
            <person name="Ficklin S."/>
            <person name="Goodstein D.M."/>
            <person name="Xuan P."/>
            <person name="Del Fabbro C."/>
            <person name="Aramini V."/>
            <person name="Copetti D."/>
            <person name="Gonzalez S."/>
            <person name="Horner D.S."/>
            <person name="Falchi R."/>
            <person name="Lucas S."/>
            <person name="Mica E."/>
            <person name="Maldonado J."/>
            <person name="Lazzari B."/>
            <person name="Bielenberg D."/>
            <person name="Pirona R."/>
            <person name="Miculan M."/>
            <person name="Barakat A."/>
            <person name="Testolin R."/>
            <person name="Stella A."/>
            <person name="Tartarini S."/>
            <person name="Tonutti P."/>
            <person name="Arus P."/>
            <person name="Orellana A."/>
            <person name="Wells C."/>
            <person name="Main D."/>
            <person name="Vizzotto G."/>
            <person name="Silva H."/>
            <person name="Salamini F."/>
            <person name="Schmutz J."/>
            <person name="Morgante M."/>
            <person name="Rokhsar D.S."/>
        </authorList>
    </citation>
    <scope>NUCLEOTIDE SEQUENCE [LARGE SCALE GENOMIC DNA]</scope>
    <source>
        <strain evidence="3">cv. Nemared</strain>
    </source>
</reference>
<evidence type="ECO:0000313" key="3">
    <source>
        <dbReference type="Proteomes" id="UP000006882"/>
    </source>
</evidence>
<dbReference type="Gramene" id="ONI16438">
    <property type="protein sequence ID" value="ONI16438"/>
    <property type="gene ID" value="PRUPE_3G098000"/>
</dbReference>
<sequence>MKCVTHNSYIVSSSPTKPTTPFSAPDTRQLKSSPPCRSQSSNCTWNQGKIKRLRSSYIVGQNFAFPMRKFSNTPKRRRNWFEEIFTRLYSRLSLLDSIQLNEQLLTMAEVVHGAGLSK</sequence>
<evidence type="ECO:0000256" key="1">
    <source>
        <dbReference type="SAM" id="MobiDB-lite"/>
    </source>
</evidence>